<evidence type="ECO:0000313" key="2">
    <source>
        <dbReference type="EMBL" id="KAA0723470.1"/>
    </source>
</evidence>
<feature type="compositionally biased region" description="Basic and acidic residues" evidence="1">
    <location>
        <begin position="1"/>
        <end position="24"/>
    </location>
</feature>
<name>A0A5A9PMT5_9TELE</name>
<proteinExistence type="predicted"/>
<dbReference type="Proteomes" id="UP000324632">
    <property type="component" value="Chromosome 3"/>
</dbReference>
<keyword evidence="3" id="KW-1185">Reference proteome</keyword>
<accession>A0A5A9PMT5</accession>
<evidence type="ECO:0000313" key="3">
    <source>
        <dbReference type="Proteomes" id="UP000324632"/>
    </source>
</evidence>
<comment type="caution">
    <text evidence="2">The sequence shown here is derived from an EMBL/GenBank/DDBJ whole genome shotgun (WGS) entry which is preliminary data.</text>
</comment>
<dbReference type="AlphaFoldDB" id="A0A5A9PMT5"/>
<dbReference type="EMBL" id="SOYY01000003">
    <property type="protein sequence ID" value="KAA0723470.1"/>
    <property type="molecule type" value="Genomic_DNA"/>
</dbReference>
<sequence>MTHRGSHDNTPRNGNDKEPRDQHSRSWNNRTETTDMLYGWTKVTSKKSLKIHLGMKKCLRELSEGPHIDQFFTRGTAAGLLPVYDCLEGGESNTSDELDT</sequence>
<gene>
    <name evidence="2" type="ORF">E1301_Tti003415</name>
</gene>
<reference evidence="2 3" key="1">
    <citation type="journal article" date="2019" name="Mol. Ecol. Resour.">
        <title>Chromosome-level genome assembly of Triplophysa tibetana, a fish adapted to the harsh high-altitude environment of the Tibetan Plateau.</title>
        <authorList>
            <person name="Yang X."/>
            <person name="Liu H."/>
            <person name="Ma Z."/>
            <person name="Zou Y."/>
            <person name="Zou M."/>
            <person name="Mao Y."/>
            <person name="Li X."/>
            <person name="Wang H."/>
            <person name="Chen T."/>
            <person name="Wang W."/>
            <person name="Yang R."/>
        </authorList>
    </citation>
    <scope>NUCLEOTIDE SEQUENCE [LARGE SCALE GENOMIC DNA]</scope>
    <source>
        <strain evidence="2">TTIB1903HZAU</strain>
        <tissue evidence="2">Muscle</tissue>
    </source>
</reference>
<protein>
    <submittedName>
        <fullName evidence="2">Uncharacterized protein</fullName>
    </submittedName>
</protein>
<organism evidence="2 3">
    <name type="scientific">Triplophysa tibetana</name>
    <dbReference type="NCBI Taxonomy" id="1572043"/>
    <lineage>
        <taxon>Eukaryota</taxon>
        <taxon>Metazoa</taxon>
        <taxon>Chordata</taxon>
        <taxon>Craniata</taxon>
        <taxon>Vertebrata</taxon>
        <taxon>Euteleostomi</taxon>
        <taxon>Actinopterygii</taxon>
        <taxon>Neopterygii</taxon>
        <taxon>Teleostei</taxon>
        <taxon>Ostariophysi</taxon>
        <taxon>Cypriniformes</taxon>
        <taxon>Nemacheilidae</taxon>
        <taxon>Triplophysa</taxon>
    </lineage>
</organism>
<evidence type="ECO:0000256" key="1">
    <source>
        <dbReference type="SAM" id="MobiDB-lite"/>
    </source>
</evidence>
<feature type="region of interest" description="Disordered" evidence="1">
    <location>
        <begin position="1"/>
        <end position="31"/>
    </location>
</feature>